<keyword evidence="1" id="KW-0560">Oxidoreductase</keyword>
<proteinExistence type="predicted"/>
<reference evidence="3" key="1">
    <citation type="submission" date="2017-02" db="UniProtKB">
        <authorList>
            <consortium name="WormBaseParasite"/>
        </authorList>
    </citation>
    <scope>IDENTIFICATION</scope>
</reference>
<dbReference type="STRING" id="131310.A0A0N4Z8P0"/>
<dbReference type="SUPFAM" id="SSF51735">
    <property type="entry name" value="NAD(P)-binding Rossmann-fold domains"/>
    <property type="match status" value="1"/>
</dbReference>
<organism evidence="2 3">
    <name type="scientific">Parastrongyloides trichosuri</name>
    <name type="common">Possum-specific nematode worm</name>
    <dbReference type="NCBI Taxonomy" id="131310"/>
    <lineage>
        <taxon>Eukaryota</taxon>
        <taxon>Metazoa</taxon>
        <taxon>Ecdysozoa</taxon>
        <taxon>Nematoda</taxon>
        <taxon>Chromadorea</taxon>
        <taxon>Rhabditida</taxon>
        <taxon>Tylenchina</taxon>
        <taxon>Panagrolaimomorpha</taxon>
        <taxon>Strongyloidoidea</taxon>
        <taxon>Strongyloididae</taxon>
        <taxon>Parastrongyloides</taxon>
    </lineage>
</organism>
<dbReference type="InterPro" id="IPR002347">
    <property type="entry name" value="SDR_fam"/>
</dbReference>
<name>A0A0N4Z8P0_PARTI</name>
<keyword evidence="2" id="KW-1185">Reference proteome</keyword>
<dbReference type="Pfam" id="PF00106">
    <property type="entry name" value="adh_short"/>
    <property type="match status" value="1"/>
</dbReference>
<dbReference type="WBParaSite" id="PTRK_0000367500.1">
    <property type="protein sequence ID" value="PTRK_0000367500.1"/>
    <property type="gene ID" value="PTRK_0000367500"/>
</dbReference>
<dbReference type="PANTHER" id="PTHR43157:SF68">
    <property type="entry name" value="RETINOL DEHYDROGENASE 13"/>
    <property type="match status" value="1"/>
</dbReference>
<evidence type="ECO:0000313" key="2">
    <source>
        <dbReference type="Proteomes" id="UP000038045"/>
    </source>
</evidence>
<dbReference type="Proteomes" id="UP000038045">
    <property type="component" value="Unplaced"/>
</dbReference>
<dbReference type="GO" id="GO:0016491">
    <property type="term" value="F:oxidoreductase activity"/>
    <property type="evidence" value="ECO:0007669"/>
    <property type="project" value="UniProtKB-KW"/>
</dbReference>
<dbReference type="PRINTS" id="PR00081">
    <property type="entry name" value="GDHRDH"/>
</dbReference>
<evidence type="ECO:0000313" key="3">
    <source>
        <dbReference type="WBParaSite" id="PTRK_0000367500.1"/>
    </source>
</evidence>
<protein>
    <submittedName>
        <fullName evidence="3">Retinol dehydrogenase 13-like</fullName>
    </submittedName>
</protein>
<dbReference type="Gene3D" id="3.40.50.720">
    <property type="entry name" value="NAD(P)-binding Rossmann-like Domain"/>
    <property type="match status" value="1"/>
</dbReference>
<dbReference type="AlphaFoldDB" id="A0A0N4Z8P0"/>
<evidence type="ECO:0000256" key="1">
    <source>
        <dbReference type="ARBA" id="ARBA00023002"/>
    </source>
</evidence>
<dbReference type="InterPro" id="IPR036291">
    <property type="entry name" value="NAD(P)-bd_dom_sf"/>
</dbReference>
<sequence>MSTVSKLISGLTSPWSIAFSLFGLGYGGYQIMDMTQSGEKYELNSDLSGKTYIVTGATSGLGRVTAEELAKRQARVIMACRDREKCIQVRRDIVIGTKNKKVFCRKLDLSDFDSVETFVQKVCKGEFELDRIDGVINNAAVIEGVKSVNNLGIEKTLATNHMGTFLLTGLLLDKLLKQDHDVRILFLNTNVINNDCKIDFDDLNNDNVKKFDGFKAYKSSKLAEAIFAKELNERLKGTNISVLMADPGRTKTNLASKYDGQSFFLSRWILGVVSIFMGQRRPEKGVKPILYAIADPDTEKVTGVFYDRERKEQPWPLVCDDEVLRKKLWITSEKWTRFHEHLNKLNSELNAKA</sequence>
<accession>A0A0N4Z8P0</accession>
<dbReference type="PANTHER" id="PTHR43157">
    <property type="entry name" value="PHOSPHATIDYLINOSITOL-GLYCAN BIOSYNTHESIS CLASS F PROTEIN-RELATED"/>
    <property type="match status" value="1"/>
</dbReference>